<proteinExistence type="predicted"/>
<protein>
    <submittedName>
        <fullName evidence="1">Uncharacterized protein</fullName>
    </submittedName>
</protein>
<gene>
    <name evidence="1" type="ORF">F8388_005592</name>
</gene>
<evidence type="ECO:0000313" key="2">
    <source>
        <dbReference type="Proteomes" id="UP000525078"/>
    </source>
</evidence>
<dbReference type="AlphaFoldDB" id="A0A7J6GYP8"/>
<comment type="caution">
    <text evidence="1">The sequence shown here is derived from an EMBL/GenBank/DDBJ whole genome shotgun (WGS) entry which is preliminary data.</text>
</comment>
<dbReference type="Proteomes" id="UP000525078">
    <property type="component" value="Unassembled WGS sequence"/>
</dbReference>
<sequence length="61" mass="7263">MGYGLDLKAWQLLGRHSILVKLFVELLIFYLEHKERMVVGVKEYVSLMKNVDQIWYKLHGL</sequence>
<dbReference type="EMBL" id="JAATIP010000037">
    <property type="protein sequence ID" value="KAF4387975.1"/>
    <property type="molecule type" value="Genomic_DNA"/>
</dbReference>
<evidence type="ECO:0000313" key="1">
    <source>
        <dbReference type="EMBL" id="KAF4387975.1"/>
    </source>
</evidence>
<name>A0A7J6GYP8_CANSA</name>
<organism evidence="1 2">
    <name type="scientific">Cannabis sativa</name>
    <name type="common">Hemp</name>
    <name type="synonym">Marijuana</name>
    <dbReference type="NCBI Taxonomy" id="3483"/>
    <lineage>
        <taxon>Eukaryota</taxon>
        <taxon>Viridiplantae</taxon>
        <taxon>Streptophyta</taxon>
        <taxon>Embryophyta</taxon>
        <taxon>Tracheophyta</taxon>
        <taxon>Spermatophyta</taxon>
        <taxon>Magnoliopsida</taxon>
        <taxon>eudicotyledons</taxon>
        <taxon>Gunneridae</taxon>
        <taxon>Pentapetalae</taxon>
        <taxon>rosids</taxon>
        <taxon>fabids</taxon>
        <taxon>Rosales</taxon>
        <taxon>Cannabaceae</taxon>
        <taxon>Cannabis</taxon>
    </lineage>
</organism>
<reference evidence="1 2" key="1">
    <citation type="journal article" date="2020" name="bioRxiv">
        <title>Sequence and annotation of 42 cannabis genomes reveals extensive copy number variation in cannabinoid synthesis and pathogen resistance genes.</title>
        <authorList>
            <person name="Mckernan K.J."/>
            <person name="Helbert Y."/>
            <person name="Kane L.T."/>
            <person name="Ebling H."/>
            <person name="Zhang L."/>
            <person name="Liu B."/>
            <person name="Eaton Z."/>
            <person name="Mclaughlin S."/>
            <person name="Kingan S."/>
            <person name="Baybayan P."/>
            <person name="Concepcion G."/>
            <person name="Jordan M."/>
            <person name="Riva A."/>
            <person name="Barbazuk W."/>
            <person name="Harkins T."/>
        </authorList>
    </citation>
    <scope>NUCLEOTIDE SEQUENCE [LARGE SCALE GENOMIC DNA]</scope>
    <source>
        <strain evidence="2">cv. Jamaican Lion 4</strain>
        <tissue evidence="1">Leaf</tissue>
    </source>
</reference>
<accession>A0A7J6GYP8</accession>